<keyword evidence="6" id="KW-0235">DNA replication</keyword>
<dbReference type="AlphaFoldDB" id="A0A8E2EF99"/>
<dbReference type="InterPro" id="IPR040663">
    <property type="entry name" value="DNA_pol_D_N"/>
</dbReference>
<dbReference type="EC" id="2.7.7.7" evidence="3"/>
<reference evidence="12 13" key="1">
    <citation type="journal article" date="2016" name="Nat. Commun.">
        <title>Ectomycorrhizal ecology is imprinted in the genome of the dominant symbiotic fungus Cenococcum geophilum.</title>
        <authorList>
            <consortium name="DOE Joint Genome Institute"/>
            <person name="Peter M."/>
            <person name="Kohler A."/>
            <person name="Ohm R.A."/>
            <person name="Kuo A."/>
            <person name="Krutzmann J."/>
            <person name="Morin E."/>
            <person name="Arend M."/>
            <person name="Barry K.W."/>
            <person name="Binder M."/>
            <person name="Choi C."/>
            <person name="Clum A."/>
            <person name="Copeland A."/>
            <person name="Grisel N."/>
            <person name="Haridas S."/>
            <person name="Kipfer T."/>
            <person name="LaButti K."/>
            <person name="Lindquist E."/>
            <person name="Lipzen A."/>
            <person name="Maire R."/>
            <person name="Meier B."/>
            <person name="Mihaltcheva S."/>
            <person name="Molinier V."/>
            <person name="Murat C."/>
            <person name="Poggeler S."/>
            <person name="Quandt C.A."/>
            <person name="Sperisen C."/>
            <person name="Tritt A."/>
            <person name="Tisserant E."/>
            <person name="Crous P.W."/>
            <person name="Henrissat B."/>
            <person name="Nehls U."/>
            <person name="Egli S."/>
            <person name="Spatafora J.W."/>
            <person name="Grigoriev I.V."/>
            <person name="Martin F.M."/>
        </authorList>
    </citation>
    <scope>NUCLEOTIDE SEQUENCE [LARGE SCALE GENOMIC DNA]</scope>
    <source>
        <strain evidence="12 13">CBS 459.81</strain>
    </source>
</reference>
<dbReference type="InterPro" id="IPR007185">
    <property type="entry name" value="DNA_pol_a/d/e_bsu"/>
</dbReference>
<organism evidence="12 13">
    <name type="scientific">Lepidopterella palustris CBS 459.81</name>
    <dbReference type="NCBI Taxonomy" id="1314670"/>
    <lineage>
        <taxon>Eukaryota</taxon>
        <taxon>Fungi</taxon>
        <taxon>Dikarya</taxon>
        <taxon>Ascomycota</taxon>
        <taxon>Pezizomycotina</taxon>
        <taxon>Dothideomycetes</taxon>
        <taxon>Pleosporomycetidae</taxon>
        <taxon>Mytilinidiales</taxon>
        <taxon>Argynnaceae</taxon>
        <taxon>Lepidopterella</taxon>
    </lineage>
</organism>
<evidence type="ECO:0000313" key="12">
    <source>
        <dbReference type="EMBL" id="OCK82851.1"/>
    </source>
</evidence>
<evidence type="ECO:0000259" key="11">
    <source>
        <dbReference type="Pfam" id="PF18018"/>
    </source>
</evidence>
<proteinExistence type="inferred from homology"/>
<evidence type="ECO:0000259" key="10">
    <source>
        <dbReference type="Pfam" id="PF04042"/>
    </source>
</evidence>
<feature type="domain" description="DNA polymerase alpha/delta/epsilon subunit B" evidence="10">
    <location>
        <begin position="221"/>
        <end position="450"/>
    </location>
</feature>
<dbReference type="GO" id="GO:0003887">
    <property type="term" value="F:DNA-directed DNA polymerase activity"/>
    <property type="evidence" value="ECO:0007669"/>
    <property type="project" value="UniProtKB-KW"/>
</dbReference>
<dbReference type="PANTHER" id="PTHR10416:SF0">
    <property type="entry name" value="DNA POLYMERASE DELTA SUBUNIT 2"/>
    <property type="match status" value="1"/>
</dbReference>
<dbReference type="EMBL" id="KV744876">
    <property type="protein sequence ID" value="OCK82851.1"/>
    <property type="molecule type" value="Genomic_DNA"/>
</dbReference>
<dbReference type="GO" id="GO:0006281">
    <property type="term" value="P:DNA repair"/>
    <property type="evidence" value="ECO:0007669"/>
    <property type="project" value="UniProtKB-ARBA"/>
</dbReference>
<comment type="similarity">
    <text evidence="2">Belongs to the DNA polymerase delta/II small subunit family.</text>
</comment>
<comment type="catalytic activity">
    <reaction evidence="9">
        <text>DNA(n) + a 2'-deoxyribonucleoside 5'-triphosphate = DNA(n+1) + diphosphate</text>
        <dbReference type="Rhea" id="RHEA:22508"/>
        <dbReference type="Rhea" id="RHEA-COMP:17339"/>
        <dbReference type="Rhea" id="RHEA-COMP:17340"/>
        <dbReference type="ChEBI" id="CHEBI:33019"/>
        <dbReference type="ChEBI" id="CHEBI:61560"/>
        <dbReference type="ChEBI" id="CHEBI:173112"/>
        <dbReference type="EC" id="2.7.7.7"/>
    </reaction>
</comment>
<accession>A0A8E2EF99</accession>
<keyword evidence="5" id="KW-0548">Nucleotidyltransferase</keyword>
<keyword evidence="7" id="KW-0239">DNA-directed DNA polymerase</keyword>
<keyword evidence="13" id="KW-1185">Reference proteome</keyword>
<dbReference type="GO" id="GO:0006273">
    <property type="term" value="P:lagging strand elongation"/>
    <property type="evidence" value="ECO:0007669"/>
    <property type="project" value="UniProtKB-ARBA"/>
</dbReference>
<gene>
    <name evidence="12" type="ORF">K432DRAFT_423807</name>
</gene>
<dbReference type="Pfam" id="PF04042">
    <property type="entry name" value="DNA_pol_E_B"/>
    <property type="match status" value="1"/>
</dbReference>
<dbReference type="Gene3D" id="2.40.50.430">
    <property type="match status" value="1"/>
</dbReference>
<evidence type="ECO:0000256" key="7">
    <source>
        <dbReference type="ARBA" id="ARBA00022932"/>
    </source>
</evidence>
<feature type="domain" description="DNA polymerase delta subunit OB-fold" evidence="11">
    <location>
        <begin position="48"/>
        <end position="182"/>
    </location>
</feature>
<evidence type="ECO:0000256" key="9">
    <source>
        <dbReference type="ARBA" id="ARBA00049244"/>
    </source>
</evidence>
<evidence type="ECO:0000256" key="2">
    <source>
        <dbReference type="ARBA" id="ARBA00006035"/>
    </source>
</evidence>
<evidence type="ECO:0000313" key="13">
    <source>
        <dbReference type="Proteomes" id="UP000250266"/>
    </source>
</evidence>
<evidence type="ECO:0000256" key="3">
    <source>
        <dbReference type="ARBA" id="ARBA00012417"/>
    </source>
</evidence>
<evidence type="ECO:0000256" key="5">
    <source>
        <dbReference type="ARBA" id="ARBA00022695"/>
    </source>
</evidence>
<dbReference type="CDD" id="cd07387">
    <property type="entry name" value="MPP_PolD2_C"/>
    <property type="match status" value="1"/>
</dbReference>
<dbReference type="PANTHER" id="PTHR10416">
    <property type="entry name" value="DNA POLYMERASE DELTA SUBUNIT 2"/>
    <property type="match status" value="1"/>
</dbReference>
<dbReference type="GO" id="GO:0003677">
    <property type="term" value="F:DNA binding"/>
    <property type="evidence" value="ECO:0007669"/>
    <property type="project" value="InterPro"/>
</dbReference>
<evidence type="ECO:0000256" key="8">
    <source>
        <dbReference type="ARBA" id="ARBA00023242"/>
    </source>
</evidence>
<keyword evidence="8" id="KW-0539">Nucleus</keyword>
<comment type="subcellular location">
    <subcellularLocation>
        <location evidence="1">Nucleus</location>
    </subcellularLocation>
</comment>
<dbReference type="Pfam" id="PF18018">
    <property type="entry name" value="DNA_pol_D_N"/>
    <property type="match status" value="1"/>
</dbReference>
<sequence length="500" mass="55718">MAVKNGNFLIHEENFITDFPEQTRAFSSYNPLDTFELPKGVDKHYQQQYADMYFLRLAQLKAAVEQKAQDAWENFELAGEKATRVERVLDVRQGELCWVVGTIFMEMTMKPNILDDISKEHWIAAPPVREKYISPNGKDEMMLEDESGRLRVTGDHVASNAFVTGCIIAALGTETADGAFEIIATQHADFPRQPQRWERDEEALVLAGEKVKRKRPKAEKIAIVSGLEIGADDEDTINRDILLEWLEGAAAGGAEQARASRITRLIIAGDSVANSSPIPSREEFAEAKKIQKRYGYDSEAYDAIPADLLDQFLCDLLPSIPITILPGASDPASVAIPQQPIHPAMFPKCRESTKPPDQPHDHLYAFDSVTNPWQGDVDGWRLLGTGGQTVTDVQKYIEHESSLDIMEAMLRWRCIAPTAPDTLWCYPFQDDDPLLVRDCPHVYFAGNQPKAGTKVVAGPAGQRVTLIAVPKFRDSGKVVLLDMETLGVDFIQIAPQKIRS</sequence>
<dbReference type="InterPro" id="IPR024826">
    <property type="entry name" value="DNA_pol_delta/II_ssu"/>
</dbReference>
<evidence type="ECO:0000256" key="4">
    <source>
        <dbReference type="ARBA" id="ARBA00022679"/>
    </source>
</evidence>
<dbReference type="GO" id="GO:0043625">
    <property type="term" value="C:delta DNA polymerase complex"/>
    <property type="evidence" value="ECO:0007669"/>
    <property type="project" value="TreeGrafter"/>
</dbReference>
<keyword evidence="4" id="KW-0808">Transferase</keyword>
<name>A0A8E2EF99_9PEZI</name>
<evidence type="ECO:0000256" key="1">
    <source>
        <dbReference type="ARBA" id="ARBA00004123"/>
    </source>
</evidence>
<dbReference type="InterPro" id="IPR041863">
    <property type="entry name" value="PolD2_C"/>
</dbReference>
<dbReference type="OrthoDB" id="3763at2759"/>
<dbReference type="Proteomes" id="UP000250266">
    <property type="component" value="Unassembled WGS sequence"/>
</dbReference>
<protein>
    <recommendedName>
        <fullName evidence="3">DNA-directed DNA polymerase</fullName>
        <ecNumber evidence="3">2.7.7.7</ecNumber>
    </recommendedName>
</protein>
<dbReference type="Gene3D" id="3.60.21.50">
    <property type="match status" value="1"/>
</dbReference>
<dbReference type="FunFam" id="2.40.50.430:FF:000002">
    <property type="entry name" value="DNA polymerase delta subunit"/>
    <property type="match status" value="1"/>
</dbReference>
<evidence type="ECO:0000256" key="6">
    <source>
        <dbReference type="ARBA" id="ARBA00022705"/>
    </source>
</evidence>